<dbReference type="Pfam" id="PF22725">
    <property type="entry name" value="GFO_IDH_MocA_C3"/>
    <property type="match status" value="1"/>
</dbReference>
<dbReference type="Gene3D" id="3.40.50.720">
    <property type="entry name" value="NAD(P)-binding Rossmann-like Domain"/>
    <property type="match status" value="1"/>
</dbReference>
<dbReference type="AlphaFoldDB" id="A0A328TYL3"/>
<organism evidence="5 6">
    <name type="scientific">Paenibacillus montanisoli</name>
    <dbReference type="NCBI Taxonomy" id="2081970"/>
    <lineage>
        <taxon>Bacteria</taxon>
        <taxon>Bacillati</taxon>
        <taxon>Bacillota</taxon>
        <taxon>Bacilli</taxon>
        <taxon>Bacillales</taxon>
        <taxon>Paenibacillaceae</taxon>
        <taxon>Paenibacillus</taxon>
    </lineage>
</organism>
<dbReference type="EMBL" id="QLUW01000004">
    <property type="protein sequence ID" value="RAP74593.1"/>
    <property type="molecule type" value="Genomic_DNA"/>
</dbReference>
<feature type="domain" description="Gfo/Idh/MocA-like oxidoreductase N-terminal" evidence="3">
    <location>
        <begin position="4"/>
        <end position="126"/>
    </location>
</feature>
<protein>
    <submittedName>
        <fullName evidence="5">Uncharacterized protein</fullName>
    </submittedName>
</protein>
<dbReference type="RefSeq" id="WP_112884382.1">
    <property type="nucleotide sequence ID" value="NZ_QLUW01000004.1"/>
</dbReference>
<dbReference type="InterPro" id="IPR051317">
    <property type="entry name" value="Gfo/Idh/MocA_oxidoreduct"/>
</dbReference>
<dbReference type="Gene3D" id="3.30.360.10">
    <property type="entry name" value="Dihydrodipicolinate Reductase, domain 2"/>
    <property type="match status" value="1"/>
</dbReference>
<dbReference type="OrthoDB" id="2530554at2"/>
<dbReference type="PANTHER" id="PTHR43708:SF5">
    <property type="entry name" value="CONSERVED EXPRESSED OXIDOREDUCTASE (EUROFUNG)-RELATED"/>
    <property type="match status" value="1"/>
</dbReference>
<dbReference type="Pfam" id="PF01408">
    <property type="entry name" value="GFO_IDH_MocA"/>
    <property type="match status" value="1"/>
</dbReference>
<evidence type="ECO:0000313" key="5">
    <source>
        <dbReference type="EMBL" id="RAP74593.1"/>
    </source>
</evidence>
<dbReference type="GO" id="GO:0000166">
    <property type="term" value="F:nucleotide binding"/>
    <property type="evidence" value="ECO:0007669"/>
    <property type="project" value="InterPro"/>
</dbReference>
<feature type="domain" description="GFO/IDH/MocA-like oxidoreductase" evidence="4">
    <location>
        <begin position="147"/>
        <end position="259"/>
    </location>
</feature>
<dbReference type="GO" id="GO:0016491">
    <property type="term" value="F:oxidoreductase activity"/>
    <property type="evidence" value="ECO:0007669"/>
    <property type="project" value="UniProtKB-KW"/>
</dbReference>
<proteinExistence type="inferred from homology"/>
<keyword evidence="6" id="KW-1185">Reference proteome</keyword>
<evidence type="ECO:0000313" key="6">
    <source>
        <dbReference type="Proteomes" id="UP000249260"/>
    </source>
</evidence>
<reference evidence="5 6" key="1">
    <citation type="submission" date="2018-06" db="EMBL/GenBank/DDBJ databases">
        <title>Paenibacillus montanisoli sp. nov., isolated from mountain area soil.</title>
        <authorList>
            <person name="Wu M."/>
        </authorList>
    </citation>
    <scope>NUCLEOTIDE SEQUENCE [LARGE SCALE GENOMIC DNA]</scope>
    <source>
        <strain evidence="5 6">RA17</strain>
    </source>
</reference>
<gene>
    <name evidence="5" type="ORF">DL346_21270</name>
</gene>
<sequence>MNRIRLAVVGLNFGSWMIENELLSDFGKAYVEIAAVCDIQQQKAAEWGSKLSVPHYSSLDDLLAATDADFEAVALFSGPIGRAELIERVLDAGKHVMTTKPFEIDSEKARRVLEKARSLGLTVQLNSPSPELQGDLAQVQLWKERYDLGRPIAFRAETTCSYREQPNGSWYDDPAQCPAAPIFRLGIYLINDLVRFFGDIEEASVQQSRIFTGRPTADNAQLNLLFKNGALGNVFASFCIDDQQYYKCAFTLNFERGTVYRNIGPRLNDGGEKLNRLEVVAVQDGRQVTDAYEAESAEGYQWDVFYRTVRGERTDPLSYDADIVAGIRIIEQMKRQAGDAGVIRG</sequence>
<accession>A0A328TYL3</accession>
<dbReference type="PANTHER" id="PTHR43708">
    <property type="entry name" value="CONSERVED EXPRESSED OXIDOREDUCTASE (EUROFUNG)"/>
    <property type="match status" value="1"/>
</dbReference>
<evidence type="ECO:0000259" key="4">
    <source>
        <dbReference type="Pfam" id="PF22725"/>
    </source>
</evidence>
<comment type="caution">
    <text evidence="5">The sequence shown here is derived from an EMBL/GenBank/DDBJ whole genome shotgun (WGS) entry which is preliminary data.</text>
</comment>
<name>A0A328TYL3_9BACL</name>
<dbReference type="SUPFAM" id="SSF55347">
    <property type="entry name" value="Glyceraldehyde-3-phosphate dehydrogenase-like, C-terminal domain"/>
    <property type="match status" value="1"/>
</dbReference>
<dbReference type="InterPro" id="IPR000683">
    <property type="entry name" value="Gfo/Idh/MocA-like_OxRdtase_N"/>
</dbReference>
<keyword evidence="2" id="KW-0560">Oxidoreductase</keyword>
<evidence type="ECO:0000256" key="1">
    <source>
        <dbReference type="ARBA" id="ARBA00010928"/>
    </source>
</evidence>
<dbReference type="InterPro" id="IPR036291">
    <property type="entry name" value="NAD(P)-bd_dom_sf"/>
</dbReference>
<dbReference type="Proteomes" id="UP000249260">
    <property type="component" value="Unassembled WGS sequence"/>
</dbReference>
<comment type="similarity">
    <text evidence="1">Belongs to the Gfo/Idh/MocA family.</text>
</comment>
<evidence type="ECO:0000259" key="3">
    <source>
        <dbReference type="Pfam" id="PF01408"/>
    </source>
</evidence>
<dbReference type="SUPFAM" id="SSF51735">
    <property type="entry name" value="NAD(P)-binding Rossmann-fold domains"/>
    <property type="match status" value="1"/>
</dbReference>
<dbReference type="InterPro" id="IPR055170">
    <property type="entry name" value="GFO_IDH_MocA-like_dom"/>
</dbReference>
<evidence type="ECO:0000256" key="2">
    <source>
        <dbReference type="ARBA" id="ARBA00023002"/>
    </source>
</evidence>